<proteinExistence type="predicted"/>
<feature type="transmembrane region" description="Helical" evidence="5">
    <location>
        <begin position="135"/>
        <end position="153"/>
    </location>
</feature>
<evidence type="ECO:0000259" key="6">
    <source>
        <dbReference type="PROSITE" id="PS50801"/>
    </source>
</evidence>
<keyword evidence="3 5" id="KW-1133">Transmembrane helix</keyword>
<keyword evidence="2 5" id="KW-0812">Transmembrane</keyword>
<evidence type="ECO:0000256" key="5">
    <source>
        <dbReference type="SAM" id="Phobius"/>
    </source>
</evidence>
<dbReference type="RefSeq" id="WP_306846885.1">
    <property type="nucleotide sequence ID" value="NZ_JAUSSK010000001.1"/>
</dbReference>
<evidence type="ECO:0000313" key="8">
    <source>
        <dbReference type="Proteomes" id="UP001237737"/>
    </source>
</evidence>
<name>A0ABT9STA4_9GAMM</name>
<protein>
    <submittedName>
        <fullName evidence="7">SulP family sulfate permease</fullName>
    </submittedName>
</protein>
<feature type="transmembrane region" description="Helical" evidence="5">
    <location>
        <begin position="181"/>
        <end position="200"/>
    </location>
</feature>
<feature type="domain" description="STAS" evidence="6">
    <location>
        <begin position="447"/>
        <end position="558"/>
    </location>
</feature>
<comment type="subcellular location">
    <subcellularLocation>
        <location evidence="1">Membrane</location>
        <topology evidence="1">Multi-pass membrane protein</topology>
    </subcellularLocation>
</comment>
<dbReference type="NCBIfam" id="TIGR00815">
    <property type="entry name" value="sulP"/>
    <property type="match status" value="1"/>
</dbReference>
<feature type="transmembrane region" description="Helical" evidence="5">
    <location>
        <begin position="258"/>
        <end position="280"/>
    </location>
</feature>
<sequence length="580" mass="61985">MDAAAARKYLRLYLPKLYTVLSEGYRWRDLRSDAIAGLTVAIVALPLAMALAIASGTTPEKGLYTAIVAGFLISALGGSRVQIGGPTAAFVPVVFVVIQKFGFGGLVLCTLLAGLMLIGAGLLRLGTLMKYMPQPVITGFTAGIAVSIFSSQIKDALGLTMATVPADFLERWIAYMHQLPTTQPATLVLTLVGLAVIAVIRRWRPGWPGFLIALLVCTALSMGFALPAETIGSRFGGLPSTLPDFNVPHIPFERTRELLPSAFTIAFLAGVESLLSAVVADGMTGGRHRSNGELVAQGIANVGSALFGGLPATGAIARTATNIRAGGKTPMAGIIHAALLLVFMLVLAPLMKFVPLAALAAVLLVVAWNMSEIEHFRHTLSAPKGDGLVLLLTFGLTVFFDLTIAIEVGLVVSAFVFIFRMAEAVEVSAGIKLLDENGDDRAMGDDTSQRTRLPPGVEVFQISGPLFFGAANRLDDLLDQFQKPPGVFILRMRLVPIIDASGVHALKTLLERCRRRGTVLVVSGLQPQPQRVIRAMALHPRENELYFVDNYEAALALSQELSVRHSYAENKKGPEPNDTK</sequence>
<reference evidence="7 8" key="1">
    <citation type="submission" date="2023-07" db="EMBL/GenBank/DDBJ databases">
        <title>Sorghum-associated microbial communities from plants grown in Nebraska, USA.</title>
        <authorList>
            <person name="Schachtman D."/>
        </authorList>
    </citation>
    <scope>NUCLEOTIDE SEQUENCE [LARGE SCALE GENOMIC DNA]</scope>
    <source>
        <strain evidence="7 8">CC60</strain>
    </source>
</reference>
<feature type="transmembrane region" description="Helical" evidence="5">
    <location>
        <begin position="207"/>
        <end position="226"/>
    </location>
</feature>
<dbReference type="InterPro" id="IPR011547">
    <property type="entry name" value="SLC26A/SulP_dom"/>
</dbReference>
<dbReference type="Pfam" id="PF01740">
    <property type="entry name" value="STAS"/>
    <property type="match status" value="1"/>
</dbReference>
<dbReference type="InterPro" id="IPR001902">
    <property type="entry name" value="SLC26A/SulP_fam"/>
</dbReference>
<evidence type="ECO:0000256" key="1">
    <source>
        <dbReference type="ARBA" id="ARBA00004141"/>
    </source>
</evidence>
<evidence type="ECO:0000256" key="2">
    <source>
        <dbReference type="ARBA" id="ARBA00022692"/>
    </source>
</evidence>
<feature type="transmembrane region" description="Helical" evidence="5">
    <location>
        <begin position="388"/>
        <end position="419"/>
    </location>
</feature>
<evidence type="ECO:0000256" key="4">
    <source>
        <dbReference type="ARBA" id="ARBA00023136"/>
    </source>
</evidence>
<evidence type="ECO:0000313" key="7">
    <source>
        <dbReference type="EMBL" id="MDQ0008233.1"/>
    </source>
</evidence>
<dbReference type="EMBL" id="JAUSSK010000001">
    <property type="protein sequence ID" value="MDQ0008233.1"/>
    <property type="molecule type" value="Genomic_DNA"/>
</dbReference>
<dbReference type="PANTHER" id="PTHR11814">
    <property type="entry name" value="SULFATE TRANSPORTER"/>
    <property type="match status" value="1"/>
</dbReference>
<feature type="transmembrane region" description="Helical" evidence="5">
    <location>
        <begin position="338"/>
        <end position="368"/>
    </location>
</feature>
<dbReference type="SUPFAM" id="SSF52091">
    <property type="entry name" value="SpoIIaa-like"/>
    <property type="match status" value="1"/>
</dbReference>
<dbReference type="PROSITE" id="PS50801">
    <property type="entry name" value="STAS"/>
    <property type="match status" value="1"/>
</dbReference>
<gene>
    <name evidence="7" type="ORF">J2T07_000392</name>
</gene>
<dbReference type="CDD" id="cd07042">
    <property type="entry name" value="STAS_SulP_like_sulfate_transporter"/>
    <property type="match status" value="1"/>
</dbReference>
<keyword evidence="4 5" id="KW-0472">Membrane</keyword>
<dbReference type="Pfam" id="PF00916">
    <property type="entry name" value="Sulfate_transp"/>
    <property type="match status" value="1"/>
</dbReference>
<feature type="transmembrane region" description="Helical" evidence="5">
    <location>
        <begin position="34"/>
        <end position="55"/>
    </location>
</feature>
<keyword evidence="8" id="KW-1185">Reference proteome</keyword>
<comment type="caution">
    <text evidence="7">The sequence shown here is derived from an EMBL/GenBank/DDBJ whole genome shotgun (WGS) entry which is preliminary data.</text>
</comment>
<accession>A0ABT9STA4</accession>
<dbReference type="Proteomes" id="UP001237737">
    <property type="component" value="Unassembled WGS sequence"/>
</dbReference>
<dbReference type="InterPro" id="IPR002645">
    <property type="entry name" value="STAS_dom"/>
</dbReference>
<dbReference type="InterPro" id="IPR036513">
    <property type="entry name" value="STAS_dom_sf"/>
</dbReference>
<feature type="transmembrane region" description="Helical" evidence="5">
    <location>
        <begin position="101"/>
        <end position="123"/>
    </location>
</feature>
<organism evidence="7 8">
    <name type="scientific">Luteibacter jiangsuensis</name>
    <dbReference type="NCBI Taxonomy" id="637577"/>
    <lineage>
        <taxon>Bacteria</taxon>
        <taxon>Pseudomonadati</taxon>
        <taxon>Pseudomonadota</taxon>
        <taxon>Gammaproteobacteria</taxon>
        <taxon>Lysobacterales</taxon>
        <taxon>Rhodanobacteraceae</taxon>
        <taxon>Luteibacter</taxon>
    </lineage>
</organism>
<evidence type="ECO:0000256" key="3">
    <source>
        <dbReference type="ARBA" id="ARBA00022989"/>
    </source>
</evidence>
<dbReference type="Gene3D" id="3.30.750.24">
    <property type="entry name" value="STAS domain"/>
    <property type="match status" value="1"/>
</dbReference>